<evidence type="ECO:0000313" key="11">
    <source>
        <dbReference type="EMBL" id="SBS76845.1"/>
    </source>
</evidence>
<organism evidence="11">
    <name type="scientific">uncultured Mycobacterium sp</name>
    <dbReference type="NCBI Taxonomy" id="171292"/>
    <lineage>
        <taxon>Bacteria</taxon>
        <taxon>Bacillati</taxon>
        <taxon>Actinomycetota</taxon>
        <taxon>Actinomycetes</taxon>
        <taxon>Mycobacteriales</taxon>
        <taxon>Mycobacteriaceae</taxon>
        <taxon>Mycobacterium</taxon>
        <taxon>environmental samples</taxon>
    </lineage>
</organism>
<dbReference type="FunFam" id="3.40.50.10490:FF:000018">
    <property type="entry name" value="Glucose-6-phosphate isomerase"/>
    <property type="match status" value="1"/>
</dbReference>
<dbReference type="Pfam" id="PF00342">
    <property type="entry name" value="PGI"/>
    <property type="match status" value="1"/>
</dbReference>
<name>A0A1Y5PDP8_9MYCO</name>
<dbReference type="UniPathway" id="UPA00109">
    <property type="reaction ID" value="UER00181"/>
</dbReference>
<evidence type="ECO:0000256" key="9">
    <source>
        <dbReference type="RuleBase" id="RU000612"/>
    </source>
</evidence>
<dbReference type="CDD" id="cd05016">
    <property type="entry name" value="SIS_PGI_2"/>
    <property type="match status" value="1"/>
</dbReference>
<dbReference type="PROSITE" id="PS00765">
    <property type="entry name" value="P_GLUCOSE_ISOMERASE_1"/>
    <property type="match status" value="1"/>
</dbReference>
<dbReference type="PANTHER" id="PTHR11469">
    <property type="entry name" value="GLUCOSE-6-PHOSPHATE ISOMERASE"/>
    <property type="match status" value="1"/>
</dbReference>
<dbReference type="GO" id="GO:0048029">
    <property type="term" value="F:monosaccharide binding"/>
    <property type="evidence" value="ECO:0007669"/>
    <property type="project" value="TreeGrafter"/>
</dbReference>
<dbReference type="HAMAP" id="MF_00473">
    <property type="entry name" value="G6P_isomerase"/>
    <property type="match status" value="1"/>
</dbReference>
<evidence type="ECO:0000256" key="10">
    <source>
        <dbReference type="SAM" id="MobiDB-lite"/>
    </source>
</evidence>
<dbReference type="NCBIfam" id="NF001211">
    <property type="entry name" value="PRK00179.1"/>
    <property type="match status" value="1"/>
</dbReference>
<feature type="compositionally biased region" description="Basic and acidic residues" evidence="10">
    <location>
        <begin position="536"/>
        <end position="549"/>
    </location>
</feature>
<dbReference type="InterPro" id="IPR023096">
    <property type="entry name" value="G6P_Isomerase_C"/>
</dbReference>
<dbReference type="EMBL" id="FLQS01000031">
    <property type="protein sequence ID" value="SBS76845.1"/>
    <property type="molecule type" value="Genomic_DNA"/>
</dbReference>
<feature type="active site" evidence="8">
    <location>
        <position position="510"/>
    </location>
</feature>
<dbReference type="Gene3D" id="1.10.1390.10">
    <property type="match status" value="1"/>
</dbReference>
<keyword evidence="4 8" id="KW-0963">Cytoplasm</keyword>
<dbReference type="PROSITE" id="PS00174">
    <property type="entry name" value="P_GLUCOSE_ISOMERASE_2"/>
    <property type="match status" value="1"/>
</dbReference>
<keyword evidence="5 8" id="KW-0324">Glycolysis</keyword>
<gene>
    <name evidence="8 11" type="primary">pgi</name>
    <name evidence="11" type="ORF">MHPYR_370046</name>
</gene>
<dbReference type="InterPro" id="IPR035476">
    <property type="entry name" value="SIS_PGI_1"/>
</dbReference>
<evidence type="ECO:0000256" key="2">
    <source>
        <dbReference type="ARBA" id="ARBA00006604"/>
    </source>
</evidence>
<evidence type="ECO:0000256" key="1">
    <source>
        <dbReference type="ARBA" id="ARBA00004926"/>
    </source>
</evidence>
<protein>
    <recommendedName>
        <fullName evidence="8">Glucose-6-phosphate isomerase</fullName>
        <shortName evidence="8">GPI</shortName>
        <ecNumber evidence="8">5.3.1.9</ecNumber>
    </recommendedName>
    <alternativeName>
        <fullName evidence="8">Phosphoglucose isomerase</fullName>
        <shortName evidence="8">PGI</shortName>
    </alternativeName>
    <alternativeName>
        <fullName evidence="8">Phosphohexose isomerase</fullName>
        <shortName evidence="8">PHI</shortName>
    </alternativeName>
</protein>
<dbReference type="InterPro" id="IPR001672">
    <property type="entry name" value="G6P_Isomerase"/>
</dbReference>
<dbReference type="InterPro" id="IPR035482">
    <property type="entry name" value="SIS_PGI_2"/>
</dbReference>
<dbReference type="GO" id="GO:0006096">
    <property type="term" value="P:glycolytic process"/>
    <property type="evidence" value="ECO:0007669"/>
    <property type="project" value="UniProtKB-UniRule"/>
</dbReference>
<evidence type="ECO:0000256" key="4">
    <source>
        <dbReference type="ARBA" id="ARBA00022490"/>
    </source>
</evidence>
<evidence type="ECO:0000256" key="5">
    <source>
        <dbReference type="ARBA" id="ARBA00023152"/>
    </source>
</evidence>
<comment type="similarity">
    <text evidence="2 8 9">Belongs to the GPI family.</text>
</comment>
<sequence length="549" mass="59708">MTGDISATPEWNALRRHHDQIAGKHLRELFAEDPDRGSELTVTVGDLYIDYSKHRVTRETLTLLVDLARAAHLEERRDAMLAGEHINTSEDRAVLHTALRLPRDTELVVDGQNVVADVHEVLDAMGDFTDRLRNGDWTGATGERIKTVVNIGIGGSDLGPVMVYQALRHYADAGISARFVSNVDPADLVAKLDGLEPATTLFIIASKTFSTLETLTNATAARRWLTDALGDAAVSKHFVAVSTNKKLVDAFGINTDNMFGFWDWVGGRYSVDSAIGLSVMAAIGREAFADFLSGFHLVDRHFATAPLESNAPALLGLIGLWYSDFFGAETRAVLPYSNDLSRFAAYLQQLTMESNGKSVKSDGTAVTTETGEIFWGEPGTNGQHAFYQLLHQGTRLVPADFIGFSEPTDDLPTADGSGSMHDLLMSNFFAQTQVLAFGKTAAEIAAEGTPANVVPHKVMPGNRPSTSILANRLTPSVVGQLIALYEHQVFTEGVIWGIDSFDQWGVELGKTQAKALLGVITSDGSPAKQTDSSTDELVRRYREERGRAR</sequence>
<keyword evidence="6 8" id="KW-0413">Isomerase</keyword>
<feature type="active site" evidence="8">
    <location>
        <position position="384"/>
    </location>
</feature>
<dbReference type="PANTHER" id="PTHR11469:SF1">
    <property type="entry name" value="GLUCOSE-6-PHOSPHATE ISOMERASE"/>
    <property type="match status" value="1"/>
</dbReference>
<dbReference type="AlphaFoldDB" id="A0A1Y5PDP8"/>
<comment type="pathway">
    <text evidence="1 8 9">Carbohydrate degradation; glycolysis; D-glyceraldehyde 3-phosphate and glycerone phosphate from D-glucose: step 2/4.</text>
</comment>
<feature type="active site" description="Proton donor" evidence="8">
    <location>
        <position position="353"/>
    </location>
</feature>
<reference evidence="11" key="1">
    <citation type="submission" date="2016-03" db="EMBL/GenBank/DDBJ databases">
        <authorList>
            <person name="Ploux O."/>
        </authorList>
    </citation>
    <scope>NUCLEOTIDE SEQUENCE</scope>
    <source>
        <strain evidence="11">UC10</strain>
    </source>
</reference>
<dbReference type="EC" id="5.3.1.9" evidence="8"/>
<comment type="function">
    <text evidence="8">Catalyzes the reversible isomerization of glucose-6-phosphate to fructose-6-phosphate.</text>
</comment>
<feature type="compositionally biased region" description="Polar residues" evidence="10">
    <location>
        <begin position="523"/>
        <end position="532"/>
    </location>
</feature>
<evidence type="ECO:0000256" key="8">
    <source>
        <dbReference type="HAMAP-Rule" id="MF_00473"/>
    </source>
</evidence>
<dbReference type="UniPathway" id="UPA00138"/>
<evidence type="ECO:0000256" key="3">
    <source>
        <dbReference type="ARBA" id="ARBA00022432"/>
    </source>
</evidence>
<dbReference type="GO" id="GO:0051156">
    <property type="term" value="P:glucose 6-phosphate metabolic process"/>
    <property type="evidence" value="ECO:0007669"/>
    <property type="project" value="TreeGrafter"/>
</dbReference>
<accession>A0A1Y5PDP8</accession>
<comment type="pathway">
    <text evidence="8">Carbohydrate biosynthesis; gluconeogenesis.</text>
</comment>
<dbReference type="CDD" id="cd05015">
    <property type="entry name" value="SIS_PGI_1"/>
    <property type="match status" value="1"/>
</dbReference>
<dbReference type="GO" id="GO:0005829">
    <property type="term" value="C:cytosol"/>
    <property type="evidence" value="ECO:0007669"/>
    <property type="project" value="TreeGrafter"/>
</dbReference>
<dbReference type="Gene3D" id="3.40.50.10490">
    <property type="entry name" value="Glucose-6-phosphate isomerase like protein, domain 1"/>
    <property type="match status" value="2"/>
</dbReference>
<evidence type="ECO:0000256" key="6">
    <source>
        <dbReference type="ARBA" id="ARBA00023235"/>
    </source>
</evidence>
<feature type="region of interest" description="Disordered" evidence="10">
    <location>
        <begin position="523"/>
        <end position="549"/>
    </location>
</feature>
<comment type="subcellular location">
    <subcellularLocation>
        <location evidence="8">Cytoplasm</location>
    </subcellularLocation>
</comment>
<comment type="catalytic activity">
    <reaction evidence="7 8 9">
        <text>alpha-D-glucose 6-phosphate = beta-D-fructose 6-phosphate</text>
        <dbReference type="Rhea" id="RHEA:11816"/>
        <dbReference type="ChEBI" id="CHEBI:57634"/>
        <dbReference type="ChEBI" id="CHEBI:58225"/>
        <dbReference type="EC" id="5.3.1.9"/>
    </reaction>
</comment>
<keyword evidence="3 8" id="KW-0312">Gluconeogenesis</keyword>
<evidence type="ECO:0000256" key="7">
    <source>
        <dbReference type="ARBA" id="ARBA00029321"/>
    </source>
</evidence>
<dbReference type="InterPro" id="IPR018189">
    <property type="entry name" value="Phosphoglucose_isomerase_CS"/>
</dbReference>
<dbReference type="PRINTS" id="PR00662">
    <property type="entry name" value="G6PISOMERASE"/>
</dbReference>
<dbReference type="GO" id="GO:0097367">
    <property type="term" value="F:carbohydrate derivative binding"/>
    <property type="evidence" value="ECO:0007669"/>
    <property type="project" value="InterPro"/>
</dbReference>
<dbReference type="PROSITE" id="PS51463">
    <property type="entry name" value="P_GLUCOSE_ISOMERASE_3"/>
    <property type="match status" value="1"/>
</dbReference>
<dbReference type="GO" id="GO:0004347">
    <property type="term" value="F:glucose-6-phosphate isomerase activity"/>
    <property type="evidence" value="ECO:0007669"/>
    <property type="project" value="UniProtKB-UniRule"/>
</dbReference>
<dbReference type="GO" id="GO:0006094">
    <property type="term" value="P:gluconeogenesis"/>
    <property type="evidence" value="ECO:0007669"/>
    <property type="project" value="UniProtKB-UniRule"/>
</dbReference>
<proteinExistence type="inferred from homology"/>
<dbReference type="SUPFAM" id="SSF53697">
    <property type="entry name" value="SIS domain"/>
    <property type="match status" value="1"/>
</dbReference>
<dbReference type="InterPro" id="IPR046348">
    <property type="entry name" value="SIS_dom_sf"/>
</dbReference>